<dbReference type="GO" id="GO:0016874">
    <property type="term" value="F:ligase activity"/>
    <property type="evidence" value="ECO:0007669"/>
    <property type="project" value="UniProtKB-KW"/>
</dbReference>
<feature type="transmembrane region" description="Helical" evidence="5">
    <location>
        <begin position="177"/>
        <end position="194"/>
    </location>
</feature>
<keyword evidence="7" id="KW-0436">Ligase</keyword>
<comment type="subcellular location">
    <subcellularLocation>
        <location evidence="1">Membrane</location>
        <topology evidence="1">Multi-pass membrane protein</topology>
    </subcellularLocation>
</comment>
<evidence type="ECO:0000256" key="1">
    <source>
        <dbReference type="ARBA" id="ARBA00004141"/>
    </source>
</evidence>
<gene>
    <name evidence="7" type="ORF">BacF7301_06820</name>
</gene>
<dbReference type="InterPro" id="IPR051533">
    <property type="entry name" value="WaaL-like"/>
</dbReference>
<evidence type="ECO:0000256" key="3">
    <source>
        <dbReference type="ARBA" id="ARBA00022989"/>
    </source>
</evidence>
<keyword evidence="4 5" id="KW-0472">Membrane</keyword>
<feature type="transmembrane region" description="Helical" evidence="5">
    <location>
        <begin position="130"/>
        <end position="147"/>
    </location>
</feature>
<reference evidence="7 8" key="1">
    <citation type="submission" date="2020-03" db="EMBL/GenBank/DDBJ databases">
        <title>Genomic analysis of Bacteroides faecium CBA7301.</title>
        <authorList>
            <person name="Kim J."/>
            <person name="Roh S.W."/>
        </authorList>
    </citation>
    <scope>NUCLEOTIDE SEQUENCE [LARGE SCALE GENOMIC DNA]</scope>
    <source>
        <strain evidence="7 8">CBA7301</strain>
    </source>
</reference>
<evidence type="ECO:0000256" key="4">
    <source>
        <dbReference type="ARBA" id="ARBA00023136"/>
    </source>
</evidence>
<dbReference type="AlphaFoldDB" id="A0A6H0KL12"/>
<proteinExistence type="predicted"/>
<feature type="transmembrane region" description="Helical" evidence="5">
    <location>
        <begin position="33"/>
        <end position="53"/>
    </location>
</feature>
<dbReference type="InterPro" id="IPR011990">
    <property type="entry name" value="TPR-like_helical_dom_sf"/>
</dbReference>
<evidence type="ECO:0000259" key="6">
    <source>
        <dbReference type="Pfam" id="PF04932"/>
    </source>
</evidence>
<organism evidence="7 8">
    <name type="scientific">Bacteroides faecium</name>
    <dbReference type="NCBI Taxonomy" id="2715212"/>
    <lineage>
        <taxon>Bacteria</taxon>
        <taxon>Pseudomonadati</taxon>
        <taxon>Bacteroidota</taxon>
        <taxon>Bacteroidia</taxon>
        <taxon>Bacteroidales</taxon>
        <taxon>Bacteroidaceae</taxon>
        <taxon>Bacteroides</taxon>
    </lineage>
</organism>
<feature type="transmembrane region" description="Helical" evidence="5">
    <location>
        <begin position="106"/>
        <end position="123"/>
    </location>
</feature>
<keyword evidence="8" id="KW-1185">Reference proteome</keyword>
<sequence length="528" mass="61137">MIRTSHYLFAALCLGSLFVYSRQFTDSYIVPKWCFVVFILLVILVYEAVNILFGRQNKQKDIGNSVYGFIIVTACFLQAIFGVVQFFGFFQASTAFRVTGSFDNPAGFAACLCAGFPFVGFLLSDNNKYIRYGGWMAGFVIAVAVILSQSRAGIMSIAFICFILLNMKFFHKRWMKYLSLVCFVLLLSGCYWMKKDSADGRLLIWRCSVNMVKDAPWLGHGIGSFEARYMDYQADYFRQHGQNRYSMLADNVKHPFNEYLGILLNFGFVGLLVMLAMITLIMYCYKKYPCLEKRIALYSLISIGLFSFFSYPFTYPFTWIVMLLCIVILTREYVAMIFARPMIKNTICVFVLFCSLGGIYKLVERVMAEKEWGKTSGLALCGASGKTLSDYKELEKKFEDNPYFLYNYAAILLENKQYEESLRIALQCRKYWADYDLELIIGENYQELDEHGLAEKYYNNASMMCPSRFMPFYKLFHLYKDVGSREHMLDTAGAIIDKPMKIKTSAIRMMKREMKREQTRLLAEENFE</sequence>
<dbReference type="GO" id="GO:0016020">
    <property type="term" value="C:membrane"/>
    <property type="evidence" value="ECO:0007669"/>
    <property type="project" value="UniProtKB-SubCell"/>
</dbReference>
<evidence type="ECO:0000313" key="8">
    <source>
        <dbReference type="Proteomes" id="UP000501780"/>
    </source>
</evidence>
<feature type="transmembrane region" description="Helical" evidence="5">
    <location>
        <begin position="259"/>
        <end position="283"/>
    </location>
</feature>
<protein>
    <submittedName>
        <fullName evidence="7">O-antigen ligase family protein</fullName>
    </submittedName>
</protein>
<feature type="transmembrane region" description="Helical" evidence="5">
    <location>
        <begin position="65"/>
        <end position="86"/>
    </location>
</feature>
<feature type="transmembrane region" description="Helical" evidence="5">
    <location>
        <begin position="346"/>
        <end position="363"/>
    </location>
</feature>
<accession>A0A6H0KL12</accession>
<feature type="transmembrane region" description="Helical" evidence="5">
    <location>
        <begin position="153"/>
        <end position="170"/>
    </location>
</feature>
<keyword evidence="2 5" id="KW-0812">Transmembrane</keyword>
<dbReference type="SUPFAM" id="SSF48452">
    <property type="entry name" value="TPR-like"/>
    <property type="match status" value="1"/>
</dbReference>
<dbReference type="EMBL" id="CP050831">
    <property type="protein sequence ID" value="QIU93873.1"/>
    <property type="molecule type" value="Genomic_DNA"/>
</dbReference>
<feature type="transmembrane region" description="Helical" evidence="5">
    <location>
        <begin position="295"/>
        <end position="313"/>
    </location>
</feature>
<dbReference type="Gene3D" id="1.25.40.10">
    <property type="entry name" value="Tetratricopeptide repeat domain"/>
    <property type="match status" value="1"/>
</dbReference>
<dbReference type="Proteomes" id="UP000501780">
    <property type="component" value="Chromosome"/>
</dbReference>
<feature type="domain" description="O-antigen ligase-related" evidence="6">
    <location>
        <begin position="139"/>
        <end position="274"/>
    </location>
</feature>
<dbReference type="InterPro" id="IPR007016">
    <property type="entry name" value="O-antigen_ligase-rel_domated"/>
</dbReference>
<evidence type="ECO:0000256" key="5">
    <source>
        <dbReference type="SAM" id="Phobius"/>
    </source>
</evidence>
<dbReference type="PANTHER" id="PTHR37422:SF13">
    <property type="entry name" value="LIPOPOLYSACCHARIDE BIOSYNTHESIS PROTEIN PA4999-RELATED"/>
    <property type="match status" value="1"/>
</dbReference>
<feature type="transmembrane region" description="Helical" evidence="5">
    <location>
        <begin position="319"/>
        <end position="339"/>
    </location>
</feature>
<keyword evidence="3 5" id="KW-1133">Transmembrane helix</keyword>
<evidence type="ECO:0000313" key="7">
    <source>
        <dbReference type="EMBL" id="QIU93873.1"/>
    </source>
</evidence>
<dbReference type="KEGG" id="bfc:BacF7301_06820"/>
<dbReference type="PANTHER" id="PTHR37422">
    <property type="entry name" value="TEICHURONIC ACID BIOSYNTHESIS PROTEIN TUAE"/>
    <property type="match status" value="1"/>
</dbReference>
<dbReference type="Pfam" id="PF04932">
    <property type="entry name" value="Wzy_C"/>
    <property type="match status" value="1"/>
</dbReference>
<name>A0A6H0KL12_9BACE</name>
<evidence type="ECO:0000256" key="2">
    <source>
        <dbReference type="ARBA" id="ARBA00022692"/>
    </source>
</evidence>